<evidence type="ECO:0000256" key="5">
    <source>
        <dbReference type="ARBA" id="ARBA00022490"/>
    </source>
</evidence>
<dbReference type="SUPFAM" id="SSF81631">
    <property type="entry name" value="PAP/OAS1 substrate-binding domain"/>
    <property type="match status" value="1"/>
</dbReference>
<protein>
    <recommendedName>
        <fullName evidence="4">polynucleotide adenylyltransferase</fullName>
        <ecNumber evidence="4">2.7.7.19</ecNumber>
    </recommendedName>
</protein>
<gene>
    <name evidence="14" type="ORF">PBY51_004259</name>
</gene>
<dbReference type="InterPro" id="IPR043519">
    <property type="entry name" value="NT_sf"/>
</dbReference>
<dbReference type="InterPro" id="IPR002058">
    <property type="entry name" value="PAP_assoc"/>
</dbReference>
<dbReference type="Gene3D" id="1.10.1410.10">
    <property type="match status" value="1"/>
</dbReference>
<evidence type="ECO:0000259" key="13">
    <source>
        <dbReference type="Pfam" id="PF22600"/>
    </source>
</evidence>
<evidence type="ECO:0000256" key="2">
    <source>
        <dbReference type="ARBA" id="ARBA00001946"/>
    </source>
</evidence>
<evidence type="ECO:0000256" key="9">
    <source>
        <dbReference type="ARBA" id="ARBA00038491"/>
    </source>
</evidence>
<reference evidence="14 15" key="2">
    <citation type="journal article" date="2023" name="Mol. Biol. Evol.">
        <title>Genomics of Secondarily Temperate Adaptation in the Only Non-Antarctic Icefish.</title>
        <authorList>
            <person name="Rivera-Colon A.G."/>
            <person name="Rayamajhi N."/>
            <person name="Minhas B.F."/>
            <person name="Madrigal G."/>
            <person name="Bilyk K.T."/>
            <person name="Yoon V."/>
            <person name="Hune M."/>
            <person name="Gregory S."/>
            <person name="Cheng C.H.C."/>
            <person name="Catchen J.M."/>
        </authorList>
    </citation>
    <scope>NUCLEOTIDE SEQUENCE [LARGE SCALE GENOMIC DNA]</scope>
    <source>
        <strain evidence="14">JMC-PN-2008</strain>
    </source>
</reference>
<dbReference type="AlphaFoldDB" id="A0AAN7Y446"/>
<evidence type="ECO:0000259" key="12">
    <source>
        <dbReference type="Pfam" id="PF03828"/>
    </source>
</evidence>
<dbReference type="SUPFAM" id="SSF81301">
    <property type="entry name" value="Nucleotidyltransferase"/>
    <property type="match status" value="1"/>
</dbReference>
<accession>A0AAN7Y446</accession>
<dbReference type="EMBL" id="JAUZQC010000005">
    <property type="protein sequence ID" value="KAK5871375.1"/>
    <property type="molecule type" value="Genomic_DNA"/>
</dbReference>
<dbReference type="CDD" id="cd05402">
    <property type="entry name" value="NT_PAP_TUTase"/>
    <property type="match status" value="1"/>
</dbReference>
<evidence type="ECO:0000256" key="7">
    <source>
        <dbReference type="ARBA" id="ARBA00022723"/>
    </source>
</evidence>
<evidence type="ECO:0000256" key="8">
    <source>
        <dbReference type="ARBA" id="ARBA00022842"/>
    </source>
</evidence>
<keyword evidence="5" id="KW-0963">Cytoplasm</keyword>
<keyword evidence="6" id="KW-0808">Transferase</keyword>
<comment type="similarity">
    <text evidence="9">Belongs to the DNA polymerase type-B-like family. GLD2 subfamily.</text>
</comment>
<dbReference type="Pfam" id="PF03828">
    <property type="entry name" value="PAP_assoc"/>
    <property type="match status" value="1"/>
</dbReference>
<evidence type="ECO:0000313" key="15">
    <source>
        <dbReference type="Proteomes" id="UP001346869"/>
    </source>
</evidence>
<comment type="catalytic activity">
    <reaction evidence="10">
        <text>RNA(n) + ATP = RNA(n)-3'-adenine ribonucleotide + diphosphate</text>
        <dbReference type="Rhea" id="RHEA:11332"/>
        <dbReference type="Rhea" id="RHEA-COMP:14527"/>
        <dbReference type="Rhea" id="RHEA-COMP:17347"/>
        <dbReference type="ChEBI" id="CHEBI:30616"/>
        <dbReference type="ChEBI" id="CHEBI:33019"/>
        <dbReference type="ChEBI" id="CHEBI:140395"/>
        <dbReference type="ChEBI" id="CHEBI:173115"/>
        <dbReference type="EC" id="2.7.7.19"/>
    </reaction>
</comment>
<proteinExistence type="inferred from homology"/>
<comment type="cofactor">
    <cofactor evidence="1">
        <name>Mn(2+)</name>
        <dbReference type="ChEBI" id="CHEBI:29035"/>
    </cofactor>
</comment>
<dbReference type="Pfam" id="PF22600">
    <property type="entry name" value="MTPAP-like_central"/>
    <property type="match status" value="1"/>
</dbReference>
<feature type="region of interest" description="Disordered" evidence="11">
    <location>
        <begin position="79"/>
        <end position="162"/>
    </location>
</feature>
<dbReference type="GO" id="GO:1990817">
    <property type="term" value="F:poly(A) RNA polymerase activity"/>
    <property type="evidence" value="ECO:0007669"/>
    <property type="project" value="UniProtKB-EC"/>
</dbReference>
<evidence type="ECO:0000256" key="10">
    <source>
        <dbReference type="ARBA" id="ARBA00048830"/>
    </source>
</evidence>
<dbReference type="GO" id="GO:0005737">
    <property type="term" value="C:cytoplasm"/>
    <property type="evidence" value="ECO:0007669"/>
    <property type="project" value="UniProtKB-SubCell"/>
</dbReference>
<keyword evidence="15" id="KW-1185">Reference proteome</keyword>
<dbReference type="EC" id="2.7.7.19" evidence="4"/>
<evidence type="ECO:0000256" key="3">
    <source>
        <dbReference type="ARBA" id="ARBA00004496"/>
    </source>
</evidence>
<dbReference type="GO" id="GO:0046872">
    <property type="term" value="F:metal ion binding"/>
    <property type="evidence" value="ECO:0007669"/>
    <property type="project" value="UniProtKB-KW"/>
</dbReference>
<dbReference type="InterPro" id="IPR054708">
    <property type="entry name" value="MTPAP-like_central"/>
</dbReference>
<evidence type="ECO:0000256" key="4">
    <source>
        <dbReference type="ARBA" id="ARBA00012388"/>
    </source>
</evidence>
<keyword evidence="8" id="KW-0460">Magnesium</keyword>
<evidence type="ECO:0000256" key="6">
    <source>
        <dbReference type="ARBA" id="ARBA00022679"/>
    </source>
</evidence>
<dbReference type="PANTHER" id="PTHR12271:SF40">
    <property type="entry name" value="POLY(A) RNA POLYMERASE GLD2"/>
    <property type="match status" value="1"/>
</dbReference>
<dbReference type="Gene3D" id="3.30.460.10">
    <property type="entry name" value="Beta Polymerase, domain 2"/>
    <property type="match status" value="1"/>
</dbReference>
<sequence length="524" mass="60021">MAEPSGELQLSGRLLNDVLPTLRNSELLLELCEDPATCFPRNTFPRDPSAYLHDPYPPPPVPHTYDYNHESRAAVNNFHGPGPQRFPTYEWKGRPLPPAPRPVHHPYTPNMTNGRKRQNSEYSPNVVKRQRIESHPHPYSSPTVPQTPPPRRPDRAVAGSSRSAFVGHDHSFLSTPAIIHPQRTDVPENFNSLQAYARDKLSCQMLEMFEACQQQAPDLARKELCRTRLQDDIQGVYPVARLYLTGSSMNGLGCRSSDADMCLVIKGNKKHDPINVLSVLQRLFKSLPYVERTQLIRAKVPILRFREKGSDLEFDLNFNNTVGIRNTFLLRSYAFAELRIRPMILVVKKWARHNRINDASKGTLSSYTLVLLVLHYLQTLNEPVLPSLQMDYPDSFYPLIDIDMVPEGPKHIPPYISSNQSSLGELFLGFLKYYATVFRWDTKVISVREAKAFPKNNSPTWRNKFICVEEPFERNNVARAVHEKIKFDAIKAEFAESYRILEDLLDLNAILPVREIINEESSRR</sequence>
<dbReference type="PANTHER" id="PTHR12271">
    <property type="entry name" value="POLY A POLYMERASE CID PAP -RELATED"/>
    <property type="match status" value="1"/>
</dbReference>
<evidence type="ECO:0000256" key="1">
    <source>
        <dbReference type="ARBA" id="ARBA00001936"/>
    </source>
</evidence>
<organism evidence="14 15">
    <name type="scientific">Eleginops maclovinus</name>
    <name type="common">Patagonian blennie</name>
    <name type="synonym">Eleginus maclovinus</name>
    <dbReference type="NCBI Taxonomy" id="56733"/>
    <lineage>
        <taxon>Eukaryota</taxon>
        <taxon>Metazoa</taxon>
        <taxon>Chordata</taxon>
        <taxon>Craniata</taxon>
        <taxon>Vertebrata</taxon>
        <taxon>Euteleostomi</taxon>
        <taxon>Actinopterygii</taxon>
        <taxon>Neopterygii</taxon>
        <taxon>Teleostei</taxon>
        <taxon>Neoteleostei</taxon>
        <taxon>Acanthomorphata</taxon>
        <taxon>Eupercaria</taxon>
        <taxon>Perciformes</taxon>
        <taxon>Notothenioidei</taxon>
        <taxon>Eleginopidae</taxon>
        <taxon>Eleginops</taxon>
    </lineage>
</organism>
<keyword evidence="7" id="KW-0479">Metal-binding</keyword>
<dbReference type="GO" id="GO:0031123">
    <property type="term" value="P:RNA 3'-end processing"/>
    <property type="evidence" value="ECO:0007669"/>
    <property type="project" value="TreeGrafter"/>
</dbReference>
<name>A0AAN7Y446_ELEMC</name>
<evidence type="ECO:0000313" key="14">
    <source>
        <dbReference type="EMBL" id="KAK5871375.1"/>
    </source>
</evidence>
<evidence type="ECO:0000256" key="11">
    <source>
        <dbReference type="SAM" id="MobiDB-lite"/>
    </source>
</evidence>
<feature type="domain" description="PAP-associated" evidence="12">
    <location>
        <begin position="422"/>
        <end position="476"/>
    </location>
</feature>
<dbReference type="Proteomes" id="UP001346869">
    <property type="component" value="Unassembled WGS sequence"/>
</dbReference>
<feature type="domain" description="Poly(A) RNA polymerase mitochondrial-like central palm" evidence="13">
    <location>
        <begin position="201"/>
        <end position="334"/>
    </location>
</feature>
<reference evidence="14 15" key="1">
    <citation type="journal article" date="2023" name="Genes (Basel)">
        <title>Chromosome-Level Genome Assembly and Circadian Gene Repertoire of the Patagonia Blennie Eleginops maclovinus-The Closest Ancestral Proxy of Antarctic Cryonotothenioids.</title>
        <authorList>
            <person name="Cheng C.C."/>
            <person name="Rivera-Colon A.G."/>
            <person name="Minhas B.F."/>
            <person name="Wilson L."/>
            <person name="Rayamajhi N."/>
            <person name="Vargas-Chacoff L."/>
            <person name="Catchen J.M."/>
        </authorList>
    </citation>
    <scope>NUCLEOTIDE SEQUENCE [LARGE SCALE GENOMIC DNA]</scope>
    <source>
        <strain evidence="14">JMC-PN-2008</strain>
    </source>
</reference>
<comment type="cofactor">
    <cofactor evidence="2">
        <name>Mg(2+)</name>
        <dbReference type="ChEBI" id="CHEBI:18420"/>
    </cofactor>
</comment>
<dbReference type="FunFam" id="1.10.1410.10:FF:000007">
    <property type="entry name" value="poly(A) RNA polymerase GLD2 isoform X1"/>
    <property type="match status" value="1"/>
</dbReference>
<comment type="caution">
    <text evidence="14">The sequence shown here is derived from an EMBL/GenBank/DDBJ whole genome shotgun (WGS) entry which is preliminary data.</text>
</comment>
<comment type="subcellular location">
    <subcellularLocation>
        <location evidence="3">Cytoplasm</location>
    </subcellularLocation>
</comment>